<feature type="transmembrane region" description="Helical" evidence="8">
    <location>
        <begin position="265"/>
        <end position="286"/>
    </location>
</feature>
<keyword evidence="5 8" id="KW-0812">Transmembrane</keyword>
<feature type="transmembrane region" description="Helical" evidence="8">
    <location>
        <begin position="236"/>
        <end position="258"/>
    </location>
</feature>
<keyword evidence="4" id="KW-1003">Cell membrane</keyword>
<dbReference type="PANTHER" id="PTHR42929:SF1">
    <property type="entry name" value="INNER MEMBRANE ABC TRANSPORTER PERMEASE PROTEIN YDCU-RELATED"/>
    <property type="match status" value="1"/>
</dbReference>
<dbReference type="InterPro" id="IPR000515">
    <property type="entry name" value="MetI-like"/>
</dbReference>
<reference evidence="10 11" key="1">
    <citation type="submission" date="2017-11" db="EMBL/GenBank/DDBJ databases">
        <title>Draft genome sequence of environmental isolate Aeromonas lusitania sp. nov. MDC 2473.</title>
        <authorList>
            <person name="Colston S.M."/>
            <person name="Navarro A."/>
            <person name="Martinez-Murcia A.J."/>
            <person name="Graf J."/>
        </authorList>
    </citation>
    <scope>NUCLEOTIDE SEQUENCE [LARGE SCALE GENOMIC DNA]</scope>
    <source>
        <strain evidence="10 11">MDC 2473</strain>
    </source>
</reference>
<evidence type="ECO:0000256" key="6">
    <source>
        <dbReference type="ARBA" id="ARBA00022989"/>
    </source>
</evidence>
<proteinExistence type="inferred from homology"/>
<feature type="transmembrane region" description="Helical" evidence="8">
    <location>
        <begin position="131"/>
        <end position="150"/>
    </location>
</feature>
<dbReference type="Proteomes" id="UP000232060">
    <property type="component" value="Unassembled WGS sequence"/>
</dbReference>
<evidence type="ECO:0000256" key="1">
    <source>
        <dbReference type="ARBA" id="ARBA00004651"/>
    </source>
</evidence>
<dbReference type="SUPFAM" id="SSF161098">
    <property type="entry name" value="MetI-like"/>
    <property type="match status" value="1"/>
</dbReference>
<dbReference type="PROSITE" id="PS50928">
    <property type="entry name" value="ABC_TM1"/>
    <property type="match status" value="1"/>
</dbReference>
<evidence type="ECO:0000313" key="11">
    <source>
        <dbReference type="Proteomes" id="UP000232060"/>
    </source>
</evidence>
<organism evidence="10 11">
    <name type="scientific">Aeromonas lusitana</name>
    <dbReference type="NCBI Taxonomy" id="931529"/>
    <lineage>
        <taxon>Bacteria</taxon>
        <taxon>Pseudomonadati</taxon>
        <taxon>Pseudomonadota</taxon>
        <taxon>Gammaproteobacteria</taxon>
        <taxon>Aeromonadales</taxon>
        <taxon>Aeromonadaceae</taxon>
        <taxon>Aeromonas</taxon>
    </lineage>
</organism>
<evidence type="ECO:0000259" key="9">
    <source>
        <dbReference type="PROSITE" id="PS50928"/>
    </source>
</evidence>
<evidence type="ECO:0000256" key="4">
    <source>
        <dbReference type="ARBA" id="ARBA00022475"/>
    </source>
</evidence>
<keyword evidence="7 8" id="KW-0472">Membrane</keyword>
<dbReference type="AlphaFoldDB" id="A0A2M8H773"/>
<feature type="transmembrane region" description="Helical" evidence="8">
    <location>
        <begin position="196"/>
        <end position="216"/>
    </location>
</feature>
<evidence type="ECO:0000256" key="3">
    <source>
        <dbReference type="ARBA" id="ARBA00022448"/>
    </source>
</evidence>
<dbReference type="RefSeq" id="WP_100860550.1">
    <property type="nucleotide sequence ID" value="NZ_PGCP01000022.1"/>
</dbReference>
<dbReference type="PANTHER" id="PTHR42929">
    <property type="entry name" value="INNER MEMBRANE ABC TRANSPORTER PERMEASE PROTEIN YDCU-RELATED-RELATED"/>
    <property type="match status" value="1"/>
</dbReference>
<comment type="similarity">
    <text evidence="2">Belongs to the binding-protein-dependent transport system permease family. CysTW subfamily.</text>
</comment>
<sequence length="322" mass="34850">MSLPHSASLPMNPVSAPSTFRPLRRLSTLLYGRPGLLLGILLGPPLIWLGIIYVGSLLMLLSNAFFGLDEFSGQVRHELGLQNFVALLRPENLDVILRTVGMALLVTLTCALLGFPVAYYMARYTSGKTRALFYLGIMLPLWSSYLVRVYAWKLILAKEGVISWLAGSLGLDWLLDGILSLSVIGGPSLSFSRLGTFIVFVYVWLPFMILPIQAAVERIPRSLLEASGDLGATPAQTFRTLILPLALPGVVAGSIFTFSLTLGDYIIPGIIGNSTMYIGQVVYIQQGTAGNLPFAAAFSLVPILIIAVYLSIAKRLGAFDAL</sequence>
<evidence type="ECO:0000256" key="2">
    <source>
        <dbReference type="ARBA" id="ARBA00007069"/>
    </source>
</evidence>
<dbReference type="GO" id="GO:0055085">
    <property type="term" value="P:transmembrane transport"/>
    <property type="evidence" value="ECO:0007669"/>
    <property type="project" value="InterPro"/>
</dbReference>
<evidence type="ECO:0000256" key="7">
    <source>
        <dbReference type="ARBA" id="ARBA00023136"/>
    </source>
</evidence>
<keyword evidence="11" id="KW-1185">Reference proteome</keyword>
<dbReference type="EMBL" id="PGCP01000022">
    <property type="protein sequence ID" value="PJC92409.1"/>
    <property type="molecule type" value="Genomic_DNA"/>
</dbReference>
<dbReference type="GO" id="GO:0005886">
    <property type="term" value="C:plasma membrane"/>
    <property type="evidence" value="ECO:0007669"/>
    <property type="project" value="UniProtKB-SubCell"/>
</dbReference>
<evidence type="ECO:0000256" key="8">
    <source>
        <dbReference type="RuleBase" id="RU363032"/>
    </source>
</evidence>
<dbReference type="CDD" id="cd06261">
    <property type="entry name" value="TM_PBP2"/>
    <property type="match status" value="1"/>
</dbReference>
<dbReference type="OrthoDB" id="9808619at2"/>
<gene>
    <name evidence="10" type="ORF">CUC44_14090</name>
</gene>
<dbReference type="InterPro" id="IPR035906">
    <property type="entry name" value="MetI-like_sf"/>
</dbReference>
<accession>A0A2M8H773</accession>
<evidence type="ECO:0000313" key="10">
    <source>
        <dbReference type="EMBL" id="PJC92409.1"/>
    </source>
</evidence>
<protein>
    <submittedName>
        <fullName evidence="10">Spermidine/putrescine ABC transporter permease</fullName>
    </submittedName>
</protein>
<comment type="subcellular location">
    <subcellularLocation>
        <location evidence="1 8">Cell membrane</location>
        <topology evidence="1 8">Multi-pass membrane protein</topology>
    </subcellularLocation>
</comment>
<dbReference type="Gene3D" id="1.10.3720.10">
    <property type="entry name" value="MetI-like"/>
    <property type="match status" value="1"/>
</dbReference>
<feature type="transmembrane region" description="Helical" evidence="8">
    <location>
        <begin position="162"/>
        <end position="184"/>
    </location>
</feature>
<dbReference type="Pfam" id="PF00528">
    <property type="entry name" value="BPD_transp_1"/>
    <property type="match status" value="1"/>
</dbReference>
<feature type="transmembrane region" description="Helical" evidence="8">
    <location>
        <begin position="95"/>
        <end position="119"/>
    </location>
</feature>
<keyword evidence="3 8" id="KW-0813">Transport</keyword>
<evidence type="ECO:0000256" key="5">
    <source>
        <dbReference type="ARBA" id="ARBA00022692"/>
    </source>
</evidence>
<comment type="caution">
    <text evidence="10">The sequence shown here is derived from an EMBL/GenBank/DDBJ whole genome shotgun (WGS) entry which is preliminary data.</text>
</comment>
<name>A0A2M8H773_9GAMM</name>
<feature type="transmembrane region" description="Helical" evidence="8">
    <location>
        <begin position="35"/>
        <end position="61"/>
    </location>
</feature>
<feature type="domain" description="ABC transmembrane type-1" evidence="9">
    <location>
        <begin position="96"/>
        <end position="313"/>
    </location>
</feature>
<keyword evidence="6 8" id="KW-1133">Transmembrane helix</keyword>
<feature type="transmembrane region" description="Helical" evidence="8">
    <location>
        <begin position="292"/>
        <end position="312"/>
    </location>
</feature>